<feature type="domain" description="Anthranilate synthase component I N-terminal" evidence="5">
    <location>
        <begin position="53"/>
        <end position="142"/>
    </location>
</feature>
<evidence type="ECO:0000256" key="3">
    <source>
        <dbReference type="SAM" id="MobiDB-lite"/>
    </source>
</evidence>
<dbReference type="AlphaFoldDB" id="A0A4R3IAQ6"/>
<evidence type="ECO:0000256" key="2">
    <source>
        <dbReference type="ARBA" id="ARBA00022679"/>
    </source>
</evidence>
<evidence type="ECO:0000259" key="4">
    <source>
        <dbReference type="Pfam" id="PF00425"/>
    </source>
</evidence>
<feature type="compositionally biased region" description="Polar residues" evidence="3">
    <location>
        <begin position="282"/>
        <end position="291"/>
    </location>
</feature>
<dbReference type="GO" id="GO:0009396">
    <property type="term" value="P:folic acid-containing compound biosynthetic process"/>
    <property type="evidence" value="ECO:0007669"/>
    <property type="project" value="InterPro"/>
</dbReference>
<proteinExistence type="predicted"/>
<dbReference type="Pfam" id="PF00425">
    <property type="entry name" value="Chorismate_bind"/>
    <property type="match status" value="1"/>
</dbReference>
<dbReference type="PRINTS" id="PR00095">
    <property type="entry name" value="ANTSNTHASEI"/>
</dbReference>
<dbReference type="PANTHER" id="PTHR11236:SF50">
    <property type="entry name" value="AMINODEOXYCHORISMATE SYNTHASE COMPONENT 1"/>
    <property type="match status" value="1"/>
</dbReference>
<dbReference type="Proteomes" id="UP000295793">
    <property type="component" value="Unassembled WGS sequence"/>
</dbReference>
<evidence type="ECO:0000313" key="7">
    <source>
        <dbReference type="Proteomes" id="UP000295793"/>
    </source>
</evidence>
<dbReference type="PANTHER" id="PTHR11236">
    <property type="entry name" value="AMINOBENZOATE/ANTHRANILATE SYNTHASE"/>
    <property type="match status" value="1"/>
</dbReference>
<dbReference type="InterPro" id="IPR005802">
    <property type="entry name" value="ADC_synth_comp_1"/>
</dbReference>
<keyword evidence="7" id="KW-1185">Reference proteome</keyword>
<dbReference type="InterPro" id="IPR015890">
    <property type="entry name" value="Chorismate_C"/>
</dbReference>
<sequence>MRVLQLPYLRQPQLLINQIKDASGLIWFHEGGKQGQCEWFSAWPDRNFEYLGNHQTRVTDVHGQQQMVSGDFIELLKATVCQSTASAKPGFTSGLAGHFSYDFGLERLNVHSKFTATNTPLAVVGNYRWSCYTNHHEQKTTLYIQDDCAAEVQQRIISLADNAKQASLSNANASKPVVGEWQSQMSKTAYSKSFQAIQNYLVEGDIYQANLTRQWLSQSDDTDWQLYSALVAAMPAPFSVFHRCATLSLLSVSPERFIEIKNRKITTQPIKGTRPRGDTPEQDSTLRTELQNSEKDQAENLMIVDLLRNDIAKNATPGSVKVERLFEIQSFRNVHHLVSTITAELQEGSHPLDVLADAFPGGSITGAPKKRAMQIIDELETVRRGAYCGSAFYLSDNGDLDSNILIRTLTQQADKLSCHGGGGIVIDSKEDEEYEESAIKVSRILKALRPH</sequence>
<comment type="caution">
    <text evidence="6">The sequence shown here is derived from an EMBL/GenBank/DDBJ whole genome shotgun (WGS) entry which is preliminary data.</text>
</comment>
<accession>A0A4R3IAQ6</accession>
<dbReference type="InterPro" id="IPR006805">
    <property type="entry name" value="Anth_synth_I_N"/>
</dbReference>
<gene>
    <name evidence="6" type="ORF">BCF53_103274</name>
</gene>
<evidence type="ECO:0000313" key="6">
    <source>
        <dbReference type="EMBL" id="TCS42607.1"/>
    </source>
</evidence>
<feature type="region of interest" description="Disordered" evidence="3">
    <location>
        <begin position="268"/>
        <end position="292"/>
    </location>
</feature>
<keyword evidence="2" id="KW-0808">Transferase</keyword>
<protein>
    <recommendedName>
        <fullName evidence="1">aminodeoxychorismate synthase</fullName>
        <ecNumber evidence="1">2.6.1.85</ecNumber>
    </recommendedName>
</protein>
<evidence type="ECO:0000259" key="5">
    <source>
        <dbReference type="Pfam" id="PF04715"/>
    </source>
</evidence>
<feature type="domain" description="Chorismate-utilising enzyme C-terminal" evidence="4">
    <location>
        <begin position="187"/>
        <end position="440"/>
    </location>
</feature>
<dbReference type="Gene3D" id="3.60.120.10">
    <property type="entry name" value="Anthranilate synthase"/>
    <property type="match status" value="1"/>
</dbReference>
<dbReference type="EC" id="2.6.1.85" evidence="1"/>
<dbReference type="GO" id="GO:0000162">
    <property type="term" value="P:L-tryptophan biosynthetic process"/>
    <property type="evidence" value="ECO:0007669"/>
    <property type="project" value="TreeGrafter"/>
</dbReference>
<organism evidence="6 7">
    <name type="scientific">Reinekea marinisedimentorum</name>
    <dbReference type="NCBI Taxonomy" id="230495"/>
    <lineage>
        <taxon>Bacteria</taxon>
        <taxon>Pseudomonadati</taxon>
        <taxon>Pseudomonadota</taxon>
        <taxon>Gammaproteobacteria</taxon>
        <taxon>Oceanospirillales</taxon>
        <taxon>Saccharospirillaceae</taxon>
        <taxon>Reinekea</taxon>
    </lineage>
</organism>
<dbReference type="NCBIfam" id="TIGR00553">
    <property type="entry name" value="pabB"/>
    <property type="match status" value="1"/>
</dbReference>
<dbReference type="EMBL" id="SLZR01000003">
    <property type="protein sequence ID" value="TCS42607.1"/>
    <property type="molecule type" value="Genomic_DNA"/>
</dbReference>
<evidence type="ECO:0000256" key="1">
    <source>
        <dbReference type="ARBA" id="ARBA00013139"/>
    </source>
</evidence>
<dbReference type="GO" id="GO:0046820">
    <property type="term" value="F:4-amino-4-deoxychorismate synthase activity"/>
    <property type="evidence" value="ECO:0007669"/>
    <property type="project" value="UniProtKB-EC"/>
</dbReference>
<dbReference type="InterPro" id="IPR005801">
    <property type="entry name" value="ADC_synthase"/>
</dbReference>
<dbReference type="SUPFAM" id="SSF56322">
    <property type="entry name" value="ADC synthase"/>
    <property type="match status" value="1"/>
</dbReference>
<dbReference type="Pfam" id="PF04715">
    <property type="entry name" value="Anth_synt_I_N"/>
    <property type="match status" value="1"/>
</dbReference>
<name>A0A4R3IAQ6_9GAMM</name>
<dbReference type="InterPro" id="IPR019999">
    <property type="entry name" value="Anth_synth_I-like"/>
</dbReference>
<reference evidence="6 7" key="1">
    <citation type="submission" date="2019-03" db="EMBL/GenBank/DDBJ databases">
        <title>Genomic Encyclopedia of Archaeal and Bacterial Type Strains, Phase II (KMG-II): from individual species to whole genera.</title>
        <authorList>
            <person name="Goeker M."/>
        </authorList>
    </citation>
    <scope>NUCLEOTIDE SEQUENCE [LARGE SCALE GENOMIC DNA]</scope>
    <source>
        <strain evidence="6 7">DSM 15388</strain>
    </source>
</reference>